<dbReference type="InterPro" id="IPR050425">
    <property type="entry name" value="NAD(P)_dehydrat-like"/>
</dbReference>
<dbReference type="PANTHER" id="PTHR10366:SF831">
    <property type="entry name" value="NAD-DEPENDENT EPIMERASE_DEHYDRATASE DOMAIN-CONTAINING PROTEIN"/>
    <property type="match status" value="1"/>
</dbReference>
<dbReference type="CDD" id="cd08958">
    <property type="entry name" value="FR_SDR_e"/>
    <property type="match status" value="1"/>
</dbReference>
<name>A0AAP0FZ44_9ASPA</name>
<dbReference type="Gene3D" id="3.40.50.720">
    <property type="entry name" value="NAD(P)-binding Rossmann-like Domain"/>
    <property type="match status" value="2"/>
</dbReference>
<evidence type="ECO:0000256" key="1">
    <source>
        <dbReference type="ARBA" id="ARBA00023002"/>
    </source>
</evidence>
<comment type="caution">
    <text evidence="4">The sequence shown here is derived from an EMBL/GenBank/DDBJ whole genome shotgun (WGS) entry which is preliminary data.</text>
</comment>
<evidence type="ECO:0000259" key="2">
    <source>
        <dbReference type="Pfam" id="PF01370"/>
    </source>
</evidence>
<keyword evidence="1" id="KW-0560">Oxidoreductase</keyword>
<dbReference type="InterPro" id="IPR008030">
    <property type="entry name" value="NmrA-like"/>
</dbReference>
<dbReference type="AlphaFoldDB" id="A0AAP0FZ44"/>
<protein>
    <submittedName>
        <fullName evidence="4">Cinnamoyl-CoA reductase 1</fullName>
    </submittedName>
</protein>
<evidence type="ECO:0000313" key="4">
    <source>
        <dbReference type="EMBL" id="KAK8926503.1"/>
    </source>
</evidence>
<dbReference type="InterPro" id="IPR001509">
    <property type="entry name" value="Epimerase_deHydtase"/>
</dbReference>
<reference evidence="4 5" key="1">
    <citation type="journal article" date="2022" name="Nat. Plants">
        <title>Genomes of leafy and leafless Platanthera orchids illuminate the evolution of mycoheterotrophy.</title>
        <authorList>
            <person name="Li M.H."/>
            <person name="Liu K.W."/>
            <person name="Li Z."/>
            <person name="Lu H.C."/>
            <person name="Ye Q.L."/>
            <person name="Zhang D."/>
            <person name="Wang J.Y."/>
            <person name="Li Y.F."/>
            <person name="Zhong Z.M."/>
            <person name="Liu X."/>
            <person name="Yu X."/>
            <person name="Liu D.K."/>
            <person name="Tu X.D."/>
            <person name="Liu B."/>
            <person name="Hao Y."/>
            <person name="Liao X.Y."/>
            <person name="Jiang Y.T."/>
            <person name="Sun W.H."/>
            <person name="Chen J."/>
            <person name="Chen Y.Q."/>
            <person name="Ai Y."/>
            <person name="Zhai J.W."/>
            <person name="Wu S.S."/>
            <person name="Zhou Z."/>
            <person name="Hsiao Y.Y."/>
            <person name="Wu W.L."/>
            <person name="Chen Y.Y."/>
            <person name="Lin Y.F."/>
            <person name="Hsu J.L."/>
            <person name="Li C.Y."/>
            <person name="Wang Z.W."/>
            <person name="Zhao X."/>
            <person name="Zhong W.Y."/>
            <person name="Ma X.K."/>
            <person name="Ma L."/>
            <person name="Huang J."/>
            <person name="Chen G.Z."/>
            <person name="Huang M.Z."/>
            <person name="Huang L."/>
            <person name="Peng D.H."/>
            <person name="Luo Y.B."/>
            <person name="Zou S.Q."/>
            <person name="Chen S.P."/>
            <person name="Lan S."/>
            <person name="Tsai W.C."/>
            <person name="Van de Peer Y."/>
            <person name="Liu Z.J."/>
        </authorList>
    </citation>
    <scope>NUCLEOTIDE SEQUENCE [LARGE SCALE GENOMIC DNA]</scope>
    <source>
        <strain evidence="4">Lor287</strain>
    </source>
</reference>
<dbReference type="Pfam" id="PF05368">
    <property type="entry name" value="NmrA"/>
    <property type="match status" value="1"/>
</dbReference>
<dbReference type="PANTHER" id="PTHR10366">
    <property type="entry name" value="NAD DEPENDENT EPIMERASE/DEHYDRATASE"/>
    <property type="match status" value="1"/>
</dbReference>
<keyword evidence="5" id="KW-1185">Reference proteome</keyword>
<feature type="domain" description="NmrA-like" evidence="3">
    <location>
        <begin position="4"/>
        <end position="83"/>
    </location>
</feature>
<dbReference type="Proteomes" id="UP001418222">
    <property type="component" value="Unassembled WGS sequence"/>
</dbReference>
<proteinExistence type="predicted"/>
<dbReference type="Pfam" id="PF01370">
    <property type="entry name" value="Epimerase"/>
    <property type="match status" value="1"/>
</dbReference>
<gene>
    <name evidence="4" type="primary">CCR1</name>
    <name evidence="4" type="ORF">KSP39_PZI018226</name>
</gene>
<accession>A0AAP0FZ44</accession>
<dbReference type="SUPFAM" id="SSF51735">
    <property type="entry name" value="NAD(P)-binding Rossmann-fold domains"/>
    <property type="match status" value="1"/>
</dbReference>
<dbReference type="EMBL" id="JBBWWQ010000016">
    <property type="protein sequence ID" value="KAK8926503.1"/>
    <property type="molecule type" value="Genomic_DNA"/>
</dbReference>
<sequence length="376" mass="41764">MEGKKICVTGAGGYIASWLVKLLLSKGYKINGTVRDPDNEKNDHLKKFDMASENLQLFKADVLNYGELFEAIQGCEGVFHVASPVPGFKLVPNPEALLSAEHQNGAILLILHNHQCQKGSLGDPVEVSPCDLEVTALSHGSSSLLQKCKTDMITPALTGTLNVLKACSEVGIKRVLLVSSSVTILRNSSWPKDRVMDESCWSEEHLLRETKHWYGLSKTLAERAAWEYSKKTGLNLVTVCPSMVYGPLLQSTVNATSLMLLDIIKGTSEPMVDKLWHFVDVRDVADALLLVYETAEASGRYICAAHPSYLHEIITKLKSIYPNYKYQQNFTEFGPEYRLSSEKLKTLGWKARPLEETLVDSVEFFRQAGLLEEVAA</sequence>
<dbReference type="GO" id="GO:0016616">
    <property type="term" value="F:oxidoreductase activity, acting on the CH-OH group of donors, NAD or NADP as acceptor"/>
    <property type="evidence" value="ECO:0007669"/>
    <property type="project" value="TreeGrafter"/>
</dbReference>
<feature type="domain" description="NAD-dependent epimerase/dehydratase" evidence="2">
    <location>
        <begin position="151"/>
        <end position="297"/>
    </location>
</feature>
<dbReference type="FunFam" id="3.40.50.720:FF:000085">
    <property type="entry name" value="Dihydroflavonol reductase"/>
    <property type="match status" value="1"/>
</dbReference>
<evidence type="ECO:0000259" key="3">
    <source>
        <dbReference type="Pfam" id="PF05368"/>
    </source>
</evidence>
<evidence type="ECO:0000313" key="5">
    <source>
        <dbReference type="Proteomes" id="UP001418222"/>
    </source>
</evidence>
<dbReference type="InterPro" id="IPR036291">
    <property type="entry name" value="NAD(P)-bd_dom_sf"/>
</dbReference>
<organism evidence="4 5">
    <name type="scientific">Platanthera zijinensis</name>
    <dbReference type="NCBI Taxonomy" id="2320716"/>
    <lineage>
        <taxon>Eukaryota</taxon>
        <taxon>Viridiplantae</taxon>
        <taxon>Streptophyta</taxon>
        <taxon>Embryophyta</taxon>
        <taxon>Tracheophyta</taxon>
        <taxon>Spermatophyta</taxon>
        <taxon>Magnoliopsida</taxon>
        <taxon>Liliopsida</taxon>
        <taxon>Asparagales</taxon>
        <taxon>Orchidaceae</taxon>
        <taxon>Orchidoideae</taxon>
        <taxon>Orchideae</taxon>
        <taxon>Orchidinae</taxon>
        <taxon>Platanthera</taxon>
    </lineage>
</organism>